<evidence type="ECO:0000313" key="2">
    <source>
        <dbReference type="Proteomes" id="UP000183447"/>
    </source>
</evidence>
<organism evidence="1 2">
    <name type="scientific">Devosia enhydra</name>
    <dbReference type="NCBI Taxonomy" id="665118"/>
    <lineage>
        <taxon>Bacteria</taxon>
        <taxon>Pseudomonadati</taxon>
        <taxon>Pseudomonadota</taxon>
        <taxon>Alphaproteobacteria</taxon>
        <taxon>Hyphomicrobiales</taxon>
        <taxon>Devosiaceae</taxon>
        <taxon>Devosia</taxon>
    </lineage>
</organism>
<protein>
    <recommendedName>
        <fullName evidence="3">Tail tubular protein B</fullName>
    </recommendedName>
</protein>
<accession>A0A1K2HTQ4</accession>
<dbReference type="EMBL" id="FPKU01000001">
    <property type="protein sequence ID" value="SFZ81661.1"/>
    <property type="molecule type" value="Genomic_DNA"/>
</dbReference>
<dbReference type="STRING" id="665118.SAMN02983003_0621"/>
<dbReference type="Proteomes" id="UP000183447">
    <property type="component" value="Unassembled WGS sequence"/>
</dbReference>
<name>A0A1K2HTQ4_9HYPH</name>
<reference evidence="1 2" key="1">
    <citation type="submission" date="2016-11" db="EMBL/GenBank/DDBJ databases">
        <authorList>
            <person name="Jaros S."/>
            <person name="Januszkiewicz K."/>
            <person name="Wedrychowicz H."/>
        </authorList>
    </citation>
    <scope>NUCLEOTIDE SEQUENCE [LARGE SCALE GENOMIC DNA]</scope>
    <source>
        <strain evidence="1 2">ATCC 23634</strain>
    </source>
</reference>
<gene>
    <name evidence="1" type="ORF">SAMN02983003_0621</name>
</gene>
<dbReference type="RefSeq" id="WP_072338918.1">
    <property type="nucleotide sequence ID" value="NZ_FPKU01000001.1"/>
</dbReference>
<dbReference type="InterPro" id="IPR058003">
    <property type="entry name" value="Phage_gp12"/>
</dbReference>
<keyword evidence="2" id="KW-1185">Reference proteome</keyword>
<sequence>MGRLVEGQIPQIFNGVSRQPHSVRFPGQVEDGENVIFSVETGGFSKRYGTRIKKKLTGLSAGSTRKLHIINRDVDERYRVVLSQGSLRVYDENYDERVVNADAPNLAWLNANPDDFILLSALDYTFIVKRTDVVTMGSAVAPGAPSMLVLYVAAVPEVTAASSYIVKITQGSTKTATYKAAIAGGTTGADSTTGDTTLTIAEGLKAKLVTALGSGWTVTSSGSFVFIKRDDNTAFTVSTDAPRGDTALLSYKDTVSDPSKAPARALHGMMLNVKNTVGNGYWIKFTANDGTAGEGIWAQGLTPGTRTTFDANTMPRALTRNEDGTFTLATLTWDARPSGGEEDSPAPDFVGQRVMDLVFIRNRLGLVAGETVFFSAAGDYFNFWPEGATELLDTDPFGLTNTTTSVSRFFFAVPFRRSTFVMGDNAQFEIGGALLTPSLASIDLATTYSASTVCRPVSVGDELYFPAEVGNVATILSYVYDEATVSETANDVTKHVEGFIPAPVREIIGDPIRGVVIARSSAAASDLFVHKFYYQGTDRVQSSWSRHRFAGHVIRSIQMLDGVIILLAEWKGAVWLLELPSVEDIYSDYEWVPRIDNHQFVTGVYSAFNNRTTWELGFNATDPVAITSKLFPNNKGMLSIPLTVTGTTVYATGDWSAYPVMIGENFDAFVELSKQFLRNDNNTAIINGRLQLRRMSVRYTDTGYFTVDVTPQGRPTKRSVYNGRVLGSSDNQVQKFSILGGSFAFPVKSHAETVVIRIGSDKFMPFSIVSAAWTGFFNEISRQG</sequence>
<dbReference type="OrthoDB" id="5465414at2"/>
<dbReference type="AlphaFoldDB" id="A0A1K2HTQ4"/>
<evidence type="ECO:0000313" key="1">
    <source>
        <dbReference type="EMBL" id="SFZ81661.1"/>
    </source>
</evidence>
<evidence type="ECO:0008006" key="3">
    <source>
        <dbReference type="Google" id="ProtNLM"/>
    </source>
</evidence>
<dbReference type="Pfam" id="PF25675">
    <property type="entry name" value="Phage_nozzle"/>
    <property type="match status" value="1"/>
</dbReference>
<proteinExistence type="predicted"/>